<feature type="signal peptide" evidence="2">
    <location>
        <begin position="1"/>
        <end position="20"/>
    </location>
</feature>
<dbReference type="Proteomes" id="UP000198869">
    <property type="component" value="Unassembled WGS sequence"/>
</dbReference>
<dbReference type="OrthoDB" id="1259469at2"/>
<evidence type="ECO:0000256" key="2">
    <source>
        <dbReference type="SAM" id="SignalP"/>
    </source>
</evidence>
<organism evidence="3 4">
    <name type="scientific">Chryseobacterium taeanense</name>
    <dbReference type="NCBI Taxonomy" id="311334"/>
    <lineage>
        <taxon>Bacteria</taxon>
        <taxon>Pseudomonadati</taxon>
        <taxon>Bacteroidota</taxon>
        <taxon>Flavobacteriia</taxon>
        <taxon>Flavobacteriales</taxon>
        <taxon>Weeksellaceae</taxon>
        <taxon>Chryseobacterium group</taxon>
        <taxon>Chryseobacterium</taxon>
    </lineage>
</organism>
<feature type="region of interest" description="Disordered" evidence="1">
    <location>
        <begin position="117"/>
        <end position="138"/>
    </location>
</feature>
<keyword evidence="4" id="KW-1185">Reference proteome</keyword>
<evidence type="ECO:0000313" key="3">
    <source>
        <dbReference type="EMBL" id="SDH79568.1"/>
    </source>
</evidence>
<evidence type="ECO:0008006" key="5">
    <source>
        <dbReference type="Google" id="ProtNLM"/>
    </source>
</evidence>
<name>A0A1G8FBQ0_9FLAO</name>
<dbReference type="EMBL" id="FNDW01000002">
    <property type="protein sequence ID" value="SDH79568.1"/>
    <property type="molecule type" value="Genomic_DNA"/>
</dbReference>
<sequence>MHIKYFFILVCLITFTFFRAQNDGTTVNIRLYPTQTLTINPAKTDTGSSKESDHQDTKFIMISSPSGFEVKMYQDLYNEKAGFKNKNQEMQEKENIQNLIKYKKGVIEKIFEIENSKSDNKKGSSKEKKHYILTMMSN</sequence>
<gene>
    <name evidence="3" type="ORF">SAMN05421846_10281</name>
</gene>
<feature type="compositionally biased region" description="Basic and acidic residues" evidence="1">
    <location>
        <begin position="117"/>
        <end position="126"/>
    </location>
</feature>
<proteinExistence type="predicted"/>
<dbReference type="STRING" id="311334.SAMN05421846_10281"/>
<keyword evidence="2" id="KW-0732">Signal</keyword>
<reference evidence="4" key="1">
    <citation type="submission" date="2016-10" db="EMBL/GenBank/DDBJ databases">
        <authorList>
            <person name="Varghese N."/>
            <person name="Submissions S."/>
        </authorList>
    </citation>
    <scope>NUCLEOTIDE SEQUENCE [LARGE SCALE GENOMIC DNA]</scope>
    <source>
        <strain evidence="4">DSM 17071</strain>
    </source>
</reference>
<feature type="chain" id="PRO_5011729979" description="GLPGLI family protein" evidence="2">
    <location>
        <begin position="21"/>
        <end position="138"/>
    </location>
</feature>
<dbReference type="RefSeq" id="WP_089854864.1">
    <property type="nucleotide sequence ID" value="NZ_FNDW01000002.1"/>
</dbReference>
<accession>A0A1G8FBQ0</accession>
<protein>
    <recommendedName>
        <fullName evidence="5">GLPGLI family protein</fullName>
    </recommendedName>
</protein>
<evidence type="ECO:0000256" key="1">
    <source>
        <dbReference type="SAM" id="MobiDB-lite"/>
    </source>
</evidence>
<evidence type="ECO:0000313" key="4">
    <source>
        <dbReference type="Proteomes" id="UP000198869"/>
    </source>
</evidence>
<dbReference type="AlphaFoldDB" id="A0A1G8FBQ0"/>